<dbReference type="Proteomes" id="UP000044026">
    <property type="component" value="Unassembled WGS sequence"/>
</dbReference>
<dbReference type="OMA" id="KYQWISA"/>
<dbReference type="EMBL" id="CP022388">
    <property type="protein sequence ID" value="ATA91260.1"/>
    <property type="molecule type" value="Genomic_DNA"/>
</dbReference>
<dbReference type="EMBL" id="CDOE01000050">
    <property type="protein sequence ID" value="CEN34563.1"/>
    <property type="molecule type" value="Genomic_DNA"/>
</dbReference>
<evidence type="ECO:0000256" key="1">
    <source>
        <dbReference type="SAM" id="Phobius"/>
    </source>
</evidence>
<dbReference type="EMBL" id="CP022389">
    <property type="protein sequence ID" value="ATA93369.1"/>
    <property type="molecule type" value="Genomic_DNA"/>
</dbReference>
<dbReference type="Proteomes" id="UP000243753">
    <property type="component" value="Chromosome"/>
</dbReference>
<dbReference type="Proteomes" id="UP000039370">
    <property type="component" value="Unassembled WGS sequence"/>
</dbReference>
<reference evidence="6 7" key="1">
    <citation type="submission" date="2015-01" db="EMBL/GenBank/DDBJ databases">
        <authorList>
            <person name="MANFREDI Pablo"/>
        </authorList>
    </citation>
    <scope>NUCLEOTIDE SEQUENCE [LARGE SCALE GENOMIC DNA]</scope>
    <source>
        <strain evidence="5 6">Cc11</strain>
        <strain evidence="4 7">Cc12</strain>
    </source>
</reference>
<dbReference type="Proteomes" id="UP000243136">
    <property type="component" value="Chromosome"/>
</dbReference>
<evidence type="ECO:0000313" key="2">
    <source>
        <dbReference type="EMBL" id="ATA91260.1"/>
    </source>
</evidence>
<feature type="transmembrane region" description="Helical" evidence="1">
    <location>
        <begin position="98"/>
        <end position="119"/>
    </location>
</feature>
<protein>
    <submittedName>
        <fullName evidence="5">Uncharacterized protein</fullName>
    </submittedName>
</protein>
<gene>
    <name evidence="5" type="ORF">CCAN11_2210023</name>
    <name evidence="4" type="ORF">CCAN12_540015</name>
    <name evidence="3" type="ORF">CGC54_02965</name>
    <name evidence="2" type="ORF">CGC56_03215</name>
</gene>
<dbReference type="AlphaFoldDB" id="A0A0B7IJV2"/>
<feature type="transmembrane region" description="Helical" evidence="1">
    <location>
        <begin position="36"/>
        <end position="56"/>
    </location>
</feature>
<dbReference type="GeneID" id="69579976"/>
<keyword evidence="1" id="KW-1133">Transmembrane helix</keyword>
<organism evidence="5 6">
    <name type="scientific">Capnocytophaga canimorsus</name>
    <dbReference type="NCBI Taxonomy" id="28188"/>
    <lineage>
        <taxon>Bacteria</taxon>
        <taxon>Pseudomonadati</taxon>
        <taxon>Bacteroidota</taxon>
        <taxon>Flavobacteriia</taxon>
        <taxon>Flavobacteriales</taxon>
        <taxon>Flavobacteriaceae</taxon>
        <taxon>Capnocytophaga</taxon>
    </lineage>
</organism>
<evidence type="ECO:0000313" key="5">
    <source>
        <dbReference type="EMBL" id="CEN50864.1"/>
    </source>
</evidence>
<keyword evidence="1" id="KW-0472">Membrane</keyword>
<evidence type="ECO:0000313" key="7">
    <source>
        <dbReference type="Proteomes" id="UP000044026"/>
    </source>
</evidence>
<reference evidence="2" key="2">
    <citation type="journal article" date="2017" name="Genome Announc.">
        <title>Twelve Complete Reference Genomes of Clinical Isolates in the Capnocytophaga Genus.</title>
        <authorList>
            <person name="Villarma A."/>
            <person name="Gulvik C.A."/>
            <person name="Rowe L.A."/>
            <person name="Sheth M."/>
            <person name="Juieng P."/>
            <person name="Nicholson A.C."/>
            <person name="Loparev V.N."/>
            <person name="McQuiston J.R."/>
        </authorList>
    </citation>
    <scope>NUCLEOTIDE SEQUENCE</scope>
    <source>
        <strain evidence="3">H3936</strain>
        <strain evidence="2">H5594</strain>
    </source>
</reference>
<keyword evidence="1" id="KW-0812">Transmembrane</keyword>
<accession>A0A0B7IJV2</accession>
<dbReference type="RefSeq" id="WP_013997625.1">
    <property type="nucleotide sequence ID" value="NZ_BOQJ01000021.1"/>
</dbReference>
<evidence type="ECO:0000313" key="8">
    <source>
        <dbReference type="Proteomes" id="UP000243136"/>
    </source>
</evidence>
<feature type="transmembrane region" description="Helical" evidence="1">
    <location>
        <begin position="68"/>
        <end position="86"/>
    </location>
</feature>
<dbReference type="EMBL" id="CDOK01000137">
    <property type="protein sequence ID" value="CEN50864.1"/>
    <property type="molecule type" value="Genomic_DNA"/>
</dbReference>
<sequence length="125" mass="13627">MYKISKIVALVFAVLAIILFGGLVYSDIDPYTELMFYTSYILLFASILAVTVFGLLNIVSSPKKLKKTLIYTGVFFAIVLLSYAFASGENNTEKLVETGIISFYILGAVATGLMIYSGIKSAIVK</sequence>
<evidence type="ECO:0000313" key="6">
    <source>
        <dbReference type="Proteomes" id="UP000039370"/>
    </source>
</evidence>
<evidence type="ECO:0000313" key="4">
    <source>
        <dbReference type="EMBL" id="CEN34563.1"/>
    </source>
</evidence>
<proteinExistence type="predicted"/>
<reference evidence="8 9" key="3">
    <citation type="submission" date="2017-06" db="EMBL/GenBank/DDBJ databases">
        <title>Capnocytophaga spp. assemblies.</title>
        <authorList>
            <person name="Gulvik C.A."/>
        </authorList>
    </citation>
    <scope>NUCLEOTIDE SEQUENCE [LARGE SCALE GENOMIC DNA]</scope>
    <source>
        <strain evidence="9">H3936</strain>
        <strain evidence="8">H5594</strain>
    </source>
</reference>
<evidence type="ECO:0000313" key="9">
    <source>
        <dbReference type="Proteomes" id="UP000243753"/>
    </source>
</evidence>
<evidence type="ECO:0000313" key="3">
    <source>
        <dbReference type="EMBL" id="ATA93369.1"/>
    </source>
</evidence>
<name>A0A0B7IJV2_9FLAO</name>